<organism evidence="1 2">
    <name type="scientific">Xenopus laevis</name>
    <name type="common">African clawed frog</name>
    <dbReference type="NCBI Taxonomy" id="8355"/>
    <lineage>
        <taxon>Eukaryota</taxon>
        <taxon>Metazoa</taxon>
        <taxon>Chordata</taxon>
        <taxon>Craniata</taxon>
        <taxon>Vertebrata</taxon>
        <taxon>Euteleostomi</taxon>
        <taxon>Amphibia</taxon>
        <taxon>Batrachia</taxon>
        <taxon>Anura</taxon>
        <taxon>Pipoidea</taxon>
        <taxon>Pipidae</taxon>
        <taxon>Xenopodinae</taxon>
        <taxon>Xenopus</taxon>
        <taxon>Xenopus</taxon>
    </lineage>
</organism>
<name>A0A974HEU5_XENLA</name>
<dbReference type="AlphaFoldDB" id="A0A974HEU5"/>
<protein>
    <submittedName>
        <fullName evidence="1">Uncharacterized protein</fullName>
    </submittedName>
</protein>
<evidence type="ECO:0000313" key="1">
    <source>
        <dbReference type="EMBL" id="OCT75334.1"/>
    </source>
</evidence>
<dbReference type="EMBL" id="CM004476">
    <property type="protein sequence ID" value="OCT75334.1"/>
    <property type="molecule type" value="Genomic_DNA"/>
</dbReference>
<reference evidence="2" key="1">
    <citation type="journal article" date="2016" name="Nature">
        <title>Genome evolution in the allotetraploid frog Xenopus laevis.</title>
        <authorList>
            <person name="Session A.M."/>
            <person name="Uno Y."/>
            <person name="Kwon T."/>
            <person name="Chapman J.A."/>
            <person name="Toyoda A."/>
            <person name="Takahashi S."/>
            <person name="Fukui A."/>
            <person name="Hikosaka A."/>
            <person name="Suzuki A."/>
            <person name="Kondo M."/>
            <person name="van Heeringen S.J."/>
            <person name="Quigley I."/>
            <person name="Heinz S."/>
            <person name="Ogino H."/>
            <person name="Ochi H."/>
            <person name="Hellsten U."/>
            <person name="Lyons J.B."/>
            <person name="Simakov O."/>
            <person name="Putnam N."/>
            <person name="Stites J."/>
            <person name="Kuroki Y."/>
            <person name="Tanaka T."/>
            <person name="Michiue T."/>
            <person name="Watanabe M."/>
            <person name="Bogdanovic O."/>
            <person name="Lister R."/>
            <person name="Georgiou G."/>
            <person name="Paranjpe S.S."/>
            <person name="van Kruijsbergen I."/>
            <person name="Shu S."/>
            <person name="Carlson J."/>
            <person name="Kinoshita T."/>
            <person name="Ohta Y."/>
            <person name="Mawaribuchi S."/>
            <person name="Jenkins J."/>
            <person name="Grimwood J."/>
            <person name="Schmutz J."/>
            <person name="Mitros T."/>
            <person name="Mozaffari S.V."/>
            <person name="Suzuki Y."/>
            <person name="Haramoto Y."/>
            <person name="Yamamoto T.S."/>
            <person name="Takagi C."/>
            <person name="Heald R."/>
            <person name="Miller K."/>
            <person name="Haudenschild C."/>
            <person name="Kitzman J."/>
            <person name="Nakayama T."/>
            <person name="Izutsu Y."/>
            <person name="Robert J."/>
            <person name="Fortriede J."/>
            <person name="Burns K."/>
            <person name="Lotay V."/>
            <person name="Karimi K."/>
            <person name="Yasuoka Y."/>
            <person name="Dichmann D.S."/>
            <person name="Flajnik M.F."/>
            <person name="Houston D.W."/>
            <person name="Shendure J."/>
            <person name="DuPasquier L."/>
            <person name="Vize P.D."/>
            <person name="Zorn A.M."/>
            <person name="Ito M."/>
            <person name="Marcotte E.M."/>
            <person name="Wallingford J.B."/>
            <person name="Ito Y."/>
            <person name="Asashima M."/>
            <person name="Ueno N."/>
            <person name="Matsuda Y."/>
            <person name="Veenstra G.J."/>
            <person name="Fujiyama A."/>
            <person name="Harland R.M."/>
            <person name="Taira M."/>
            <person name="Rokhsar D.S."/>
        </authorList>
    </citation>
    <scope>NUCLEOTIDE SEQUENCE [LARGE SCALE GENOMIC DNA]</scope>
    <source>
        <strain evidence="2">J</strain>
    </source>
</reference>
<accession>A0A974HEU5</accession>
<dbReference type="Proteomes" id="UP000694892">
    <property type="component" value="Chromosome 6L"/>
</dbReference>
<evidence type="ECO:0000313" key="2">
    <source>
        <dbReference type="Proteomes" id="UP000694892"/>
    </source>
</evidence>
<sequence>MWPDHRYEYYLLSQTWALTHASDELLPRIYVPSGSPRCDVSGRVPPWNIAPF</sequence>
<proteinExistence type="predicted"/>
<gene>
    <name evidence="1" type="ORF">XELAEV_18030513mg</name>
</gene>